<evidence type="ECO:0000313" key="4">
    <source>
        <dbReference type="EMBL" id="MFI1719317.1"/>
    </source>
</evidence>
<dbReference type="PANTHER" id="PTHR47691">
    <property type="entry name" value="REGULATOR-RELATED"/>
    <property type="match status" value="1"/>
</dbReference>
<dbReference type="InterPro" id="IPR011990">
    <property type="entry name" value="TPR-like_helical_dom_sf"/>
</dbReference>
<dbReference type="GO" id="GO:0005524">
    <property type="term" value="F:ATP binding"/>
    <property type="evidence" value="ECO:0007669"/>
    <property type="project" value="UniProtKB-KW"/>
</dbReference>
<dbReference type="Pfam" id="PF13401">
    <property type="entry name" value="AAA_22"/>
    <property type="match status" value="1"/>
</dbReference>
<keyword evidence="5" id="KW-1185">Reference proteome</keyword>
<dbReference type="RefSeq" id="WP_398714117.1">
    <property type="nucleotide sequence ID" value="NZ_JBIRUI010000034.1"/>
</dbReference>
<feature type="domain" description="ORC1/DEAH AAA+ ATPase" evidence="2">
    <location>
        <begin position="29"/>
        <end position="139"/>
    </location>
</feature>
<dbReference type="Pfam" id="PF25872">
    <property type="entry name" value="HTH_77"/>
    <property type="match status" value="1"/>
</dbReference>
<feature type="domain" description="Winged helix-turn-helix" evidence="3">
    <location>
        <begin position="312"/>
        <end position="384"/>
    </location>
</feature>
<protein>
    <submittedName>
        <fullName evidence="4">ATP-binding protein</fullName>
    </submittedName>
</protein>
<dbReference type="InterPro" id="IPR027417">
    <property type="entry name" value="P-loop_NTPase"/>
</dbReference>
<organism evidence="4 5">
    <name type="scientific">Streptomyces litmocidini</name>
    <dbReference type="NCBI Taxonomy" id="67318"/>
    <lineage>
        <taxon>Bacteria</taxon>
        <taxon>Bacillati</taxon>
        <taxon>Actinomycetota</taxon>
        <taxon>Actinomycetes</taxon>
        <taxon>Kitasatosporales</taxon>
        <taxon>Streptomycetaceae</taxon>
        <taxon>Streptomyces</taxon>
    </lineage>
</organism>
<feature type="region of interest" description="Disordered" evidence="1">
    <location>
        <begin position="732"/>
        <end position="778"/>
    </location>
</feature>
<proteinExistence type="predicted"/>
<gene>
    <name evidence="4" type="ORF">ACH407_37875</name>
</gene>
<dbReference type="InterPro" id="IPR049945">
    <property type="entry name" value="AAA_22"/>
</dbReference>
<sequence>MRRSNLPAELNRFVGRAAEQAALAALLETSRLVTVVGVGGVGKTRLALRAAAGAQKRYGEGVRLAELAPLRDPDLVAHALVEALGLTDHTPKAPREVLIEHLAERRTLLVVDGFEHLVESCAPLLRDLLAHAPGLTVLAAGRRPLRVAGEAVFPLAPMDEADAMALLAERAAEAGAPVDVDFFGTAGASVAGDPPGAPGASGFAAAGPRPAPEAGPRAASGSGPWEVSGSGSRGASGSGAEGVRELCRRLDGIPLALELAAGRLPLLSVEQMLHRLDDRFRLLTDGGRGELPRHQTLRTAIGWSHELCTPEERLLWARLSVFAGPFDLEAVEYVCGSRELPPERVLDHLGGLLAQSLVSREDTPAGPAYRLLDTVAAYGAEWLAALGDTERMRRRHRDWYMGLATWCELEWFSPRQPEVAARTAAALPNLRAALDLCLELPEDAHLAQHLAGTLWFAWVGCGRLSEGRHWLERALAQESGHEEARLKALWVLGYVTVLQGDGTAAVAALHECGERARASRNALAEAYATHRMGCLALLSDELPRAEALIGRALDSYRELGELNSNVLMGQVEVAMARAFRGDLEGAVAICREVREVCEERGELWTRAYALYVLAFSAWTRDAYEEARELLTECVSINHTFRDLVGLVLAIELLALVTVSEGDPAEAAVLQGAAVPVWDTVGIRLFGSEAFDGPRALCEQRAEEALGAEAFGAAVRAGRGLSLDEVVERALARRRDPAAPGGPADATAPRPFRTARSAAVPGTRKPAGSPTGKGGEAAG</sequence>
<reference evidence="4 5" key="1">
    <citation type="submission" date="2024-10" db="EMBL/GenBank/DDBJ databases">
        <title>The Natural Products Discovery Center: Release of the First 8490 Sequenced Strains for Exploring Actinobacteria Biosynthetic Diversity.</title>
        <authorList>
            <person name="Kalkreuter E."/>
            <person name="Kautsar S.A."/>
            <person name="Yang D."/>
            <person name="Bader C.D."/>
            <person name="Teijaro C.N."/>
            <person name="Fluegel L."/>
            <person name="Davis C.M."/>
            <person name="Simpson J.R."/>
            <person name="Lauterbach L."/>
            <person name="Steele A.D."/>
            <person name="Gui C."/>
            <person name="Meng S."/>
            <person name="Li G."/>
            <person name="Viehrig K."/>
            <person name="Ye F."/>
            <person name="Su P."/>
            <person name="Kiefer A.F."/>
            <person name="Nichols A."/>
            <person name="Cepeda A.J."/>
            <person name="Yan W."/>
            <person name="Fan B."/>
            <person name="Jiang Y."/>
            <person name="Adhikari A."/>
            <person name="Zheng C.-J."/>
            <person name="Schuster L."/>
            <person name="Cowan T.M."/>
            <person name="Smanski M.J."/>
            <person name="Chevrette M.G."/>
            <person name="De Carvalho L.P.S."/>
            <person name="Shen B."/>
        </authorList>
    </citation>
    <scope>NUCLEOTIDE SEQUENCE [LARGE SCALE GENOMIC DNA]</scope>
    <source>
        <strain evidence="4 5">NPDC020602</strain>
    </source>
</reference>
<evidence type="ECO:0000259" key="2">
    <source>
        <dbReference type="Pfam" id="PF13401"/>
    </source>
</evidence>
<keyword evidence="4" id="KW-0547">Nucleotide-binding</keyword>
<dbReference type="PANTHER" id="PTHR47691:SF3">
    <property type="entry name" value="HTH-TYPE TRANSCRIPTIONAL REGULATOR RV0890C-RELATED"/>
    <property type="match status" value="1"/>
</dbReference>
<dbReference type="SUPFAM" id="SSF52540">
    <property type="entry name" value="P-loop containing nucleoside triphosphate hydrolases"/>
    <property type="match status" value="1"/>
</dbReference>
<dbReference type="Gene3D" id="1.25.40.10">
    <property type="entry name" value="Tetratricopeptide repeat domain"/>
    <property type="match status" value="1"/>
</dbReference>
<evidence type="ECO:0000313" key="5">
    <source>
        <dbReference type="Proteomes" id="UP001611339"/>
    </source>
</evidence>
<dbReference type="Proteomes" id="UP001611339">
    <property type="component" value="Unassembled WGS sequence"/>
</dbReference>
<dbReference type="EMBL" id="JBIRUI010000034">
    <property type="protein sequence ID" value="MFI1719317.1"/>
    <property type="molecule type" value="Genomic_DNA"/>
</dbReference>
<comment type="caution">
    <text evidence="4">The sequence shown here is derived from an EMBL/GenBank/DDBJ whole genome shotgun (WGS) entry which is preliminary data.</text>
</comment>
<name>A0ABW7UI25_9ACTN</name>
<accession>A0ABW7UI25</accession>
<dbReference type="InterPro" id="IPR058852">
    <property type="entry name" value="HTH_77"/>
</dbReference>
<feature type="compositionally biased region" description="Low complexity" evidence="1">
    <location>
        <begin position="737"/>
        <end position="750"/>
    </location>
</feature>
<feature type="compositionally biased region" description="Low complexity" evidence="1">
    <location>
        <begin position="193"/>
        <end position="230"/>
    </location>
</feature>
<dbReference type="Gene3D" id="3.40.50.300">
    <property type="entry name" value="P-loop containing nucleotide triphosphate hydrolases"/>
    <property type="match status" value="1"/>
</dbReference>
<feature type="region of interest" description="Disordered" evidence="1">
    <location>
        <begin position="193"/>
        <end position="239"/>
    </location>
</feature>
<evidence type="ECO:0000256" key="1">
    <source>
        <dbReference type="SAM" id="MobiDB-lite"/>
    </source>
</evidence>
<evidence type="ECO:0000259" key="3">
    <source>
        <dbReference type="Pfam" id="PF25872"/>
    </source>
</evidence>
<dbReference type="SUPFAM" id="SSF48452">
    <property type="entry name" value="TPR-like"/>
    <property type="match status" value="1"/>
</dbReference>
<keyword evidence="4" id="KW-0067">ATP-binding</keyword>
<dbReference type="PRINTS" id="PR00364">
    <property type="entry name" value="DISEASERSIST"/>
</dbReference>